<dbReference type="AlphaFoldDB" id="A0A9N7ZDJ9"/>
<organism evidence="1 2">
    <name type="scientific">Pleuronectes platessa</name>
    <name type="common">European plaice</name>
    <dbReference type="NCBI Taxonomy" id="8262"/>
    <lineage>
        <taxon>Eukaryota</taxon>
        <taxon>Metazoa</taxon>
        <taxon>Chordata</taxon>
        <taxon>Craniata</taxon>
        <taxon>Vertebrata</taxon>
        <taxon>Euteleostomi</taxon>
        <taxon>Actinopterygii</taxon>
        <taxon>Neopterygii</taxon>
        <taxon>Teleostei</taxon>
        <taxon>Neoteleostei</taxon>
        <taxon>Acanthomorphata</taxon>
        <taxon>Carangaria</taxon>
        <taxon>Pleuronectiformes</taxon>
        <taxon>Pleuronectoidei</taxon>
        <taxon>Pleuronectidae</taxon>
        <taxon>Pleuronectes</taxon>
    </lineage>
</organism>
<accession>A0A9N7ZDJ9</accession>
<evidence type="ECO:0000313" key="2">
    <source>
        <dbReference type="Proteomes" id="UP001153269"/>
    </source>
</evidence>
<dbReference type="Proteomes" id="UP001153269">
    <property type="component" value="Unassembled WGS sequence"/>
</dbReference>
<proteinExistence type="predicted"/>
<protein>
    <submittedName>
        <fullName evidence="1">Uncharacterized protein</fullName>
    </submittedName>
</protein>
<dbReference type="EMBL" id="CADEAL010004363">
    <property type="protein sequence ID" value="CAB1457889.1"/>
    <property type="molecule type" value="Genomic_DNA"/>
</dbReference>
<keyword evidence="2" id="KW-1185">Reference proteome</keyword>
<comment type="caution">
    <text evidence="1">The sequence shown here is derived from an EMBL/GenBank/DDBJ whole genome shotgun (WGS) entry which is preliminary data.</text>
</comment>
<sequence length="101" mass="10972">MTTTWGVTGSMGNHCVRVAAPRTRPESGWLSAQAQSVELTNPGYQVNTNRTGSQKQVSCMRSSQYRFCGGLAASPPEGNYPDTAIWHGQTLSRTTIVLQKL</sequence>
<evidence type="ECO:0000313" key="1">
    <source>
        <dbReference type="EMBL" id="CAB1457889.1"/>
    </source>
</evidence>
<reference evidence="1" key="1">
    <citation type="submission" date="2020-03" db="EMBL/GenBank/DDBJ databases">
        <authorList>
            <person name="Weist P."/>
        </authorList>
    </citation>
    <scope>NUCLEOTIDE SEQUENCE</scope>
</reference>
<gene>
    <name evidence="1" type="ORF">PLEPLA_LOCUS45717</name>
</gene>
<name>A0A9N7ZDJ9_PLEPL</name>